<reference evidence="12" key="2">
    <citation type="submission" date="2020-09" db="EMBL/GenBank/DDBJ databases">
        <authorList>
            <person name="Sun Q."/>
            <person name="Zhou Y."/>
        </authorList>
    </citation>
    <scope>NUCLEOTIDE SEQUENCE</scope>
    <source>
        <strain evidence="12">CGMCC 1.12827</strain>
    </source>
</reference>
<dbReference type="AlphaFoldDB" id="A0A916WUK4"/>
<feature type="binding site" evidence="9">
    <location>
        <begin position="12"/>
        <end position="17"/>
    </location>
    <ligand>
        <name>NAD(+)</name>
        <dbReference type="ChEBI" id="CHEBI:57540"/>
    </ligand>
</feature>
<comment type="subunit">
    <text evidence="7">Homotetramer.</text>
</comment>
<feature type="binding site" evidence="7">
    <location>
        <begin position="151"/>
        <end position="154"/>
    </location>
    <ligand>
        <name>substrate</name>
    </ligand>
</feature>
<feature type="binding site" evidence="7 9">
    <location>
        <begin position="121"/>
        <end position="123"/>
    </location>
    <ligand>
        <name>NAD(+)</name>
        <dbReference type="ChEBI" id="CHEBI:57540"/>
    </ligand>
</feature>
<dbReference type="Pfam" id="PF02866">
    <property type="entry name" value="Ldh_1_C"/>
    <property type="match status" value="1"/>
</dbReference>
<comment type="caution">
    <text evidence="7">Lacks conserved residue(s) required for the propagation of feature annotation.</text>
</comment>
<keyword evidence="7" id="KW-0963">Cytoplasm</keyword>
<keyword evidence="13" id="KW-1185">Reference proteome</keyword>
<feature type="binding site" evidence="7">
    <location>
        <position position="171"/>
    </location>
    <ligand>
        <name>beta-D-fructose 1,6-bisphosphate</name>
        <dbReference type="ChEBI" id="CHEBI:32966"/>
        <note>allosteric activator</note>
    </ligand>
</feature>
<gene>
    <name evidence="7 12" type="primary">ldh</name>
    <name evidence="12" type="ORF">GCM10011489_22510</name>
</gene>
<evidence type="ECO:0000256" key="2">
    <source>
        <dbReference type="ARBA" id="ARBA00006054"/>
    </source>
</evidence>
<dbReference type="CDD" id="cd05292">
    <property type="entry name" value="LDH_2"/>
    <property type="match status" value="1"/>
</dbReference>
<dbReference type="Gene3D" id="3.90.110.10">
    <property type="entry name" value="Lactate dehydrogenase/glycoside hydrolase, family 4, C-terminal"/>
    <property type="match status" value="1"/>
</dbReference>
<feature type="domain" description="Lactate/malate dehydrogenase C-terminal" evidence="11">
    <location>
        <begin position="148"/>
        <end position="313"/>
    </location>
</feature>
<dbReference type="InterPro" id="IPR011304">
    <property type="entry name" value="L-lactate_DH"/>
</dbReference>
<comment type="similarity">
    <text evidence="2 7">Belongs to the LDH/MDH superfamily. LDH family.</text>
</comment>
<dbReference type="InterPro" id="IPR001557">
    <property type="entry name" value="L-lactate/malate_DH"/>
</dbReference>
<organism evidence="12 13">
    <name type="scientific">Gordonia jinhuaensis</name>
    <dbReference type="NCBI Taxonomy" id="1517702"/>
    <lineage>
        <taxon>Bacteria</taxon>
        <taxon>Bacillati</taxon>
        <taxon>Actinomycetota</taxon>
        <taxon>Actinomycetes</taxon>
        <taxon>Mycobacteriales</taxon>
        <taxon>Gordoniaceae</taxon>
        <taxon>Gordonia</taxon>
    </lineage>
</organism>
<feature type="domain" description="Lactate/malate dehydrogenase N-terminal" evidence="10">
    <location>
        <begin position="6"/>
        <end position="145"/>
    </location>
</feature>
<dbReference type="RefSeq" id="WP_188586685.1">
    <property type="nucleotide sequence ID" value="NZ_BMGC01000014.1"/>
</dbReference>
<sequence>MGSDGTKLAIIGAGAVGTAIAYASLIRGVARTVALMDINAKKVHAEVLDLSHGLEFVPRADVIGSDDVEVCRDADVVVFTAGAKQKPGQSRLDLADSTIAVTKASMPGVLEVAPDAVYIMVSNPVDLVTYAALKYSGLPRNQLFGSGTVLDSSRLRFSVAQYCGVAVQNVHAYIVGEHGDSEIPLWESATIGGMPLTAWEPLPGFDPLDENARNDIQHDVVSSAYTIIDGKGATNYAIGLATARIAEAVLRNEHRVMPISTIATGAGYEGIEDVCLSLPTLIDRRGAGERIRVPLSDSERQGLIDSANTLRDMQKRLGL</sequence>
<dbReference type="EC" id="1.1.1.27" evidence="3 7"/>
<dbReference type="NCBIfam" id="TIGR01771">
    <property type="entry name" value="L-LDH-NAD"/>
    <property type="match status" value="1"/>
</dbReference>
<feature type="binding site" evidence="7">
    <location>
        <begin position="123"/>
        <end position="126"/>
    </location>
    <ligand>
        <name>substrate</name>
    </ligand>
</feature>
<evidence type="ECO:0000256" key="6">
    <source>
        <dbReference type="ARBA" id="ARBA00049258"/>
    </source>
</evidence>
<dbReference type="Pfam" id="PF00056">
    <property type="entry name" value="Ldh_1_N"/>
    <property type="match status" value="1"/>
</dbReference>
<name>A0A916WUK4_9ACTN</name>
<feature type="binding site" evidence="7 9">
    <location>
        <position position="37"/>
    </location>
    <ligand>
        <name>NAD(+)</name>
        <dbReference type="ChEBI" id="CHEBI:57540"/>
    </ligand>
</feature>
<dbReference type="InterPro" id="IPR015955">
    <property type="entry name" value="Lactate_DH/Glyco_Ohase_4_C"/>
</dbReference>
<feature type="active site" description="Proton acceptor" evidence="7 8">
    <location>
        <position position="178"/>
    </location>
</feature>
<feature type="binding site" evidence="7">
    <location>
        <position position="234"/>
    </location>
    <ligand>
        <name>substrate</name>
    </ligand>
</feature>
<feature type="binding site" evidence="7">
    <location>
        <position position="156"/>
    </location>
    <ligand>
        <name>beta-D-fructose 1,6-bisphosphate</name>
        <dbReference type="ChEBI" id="CHEBI:32966"/>
        <note>allosteric activator</note>
    </ligand>
</feature>
<evidence type="ECO:0000256" key="5">
    <source>
        <dbReference type="ARBA" id="ARBA00023027"/>
    </source>
</evidence>
<feature type="binding site" evidence="7">
    <location>
        <position position="85"/>
    </location>
    <ligand>
        <name>substrate</name>
    </ligand>
</feature>
<comment type="caution">
    <text evidence="12">The sequence shown here is derived from an EMBL/GenBank/DDBJ whole genome shotgun (WGS) entry which is preliminary data.</text>
</comment>
<evidence type="ECO:0000256" key="7">
    <source>
        <dbReference type="HAMAP-Rule" id="MF_00488"/>
    </source>
</evidence>
<comment type="pathway">
    <text evidence="1 7">Fermentation; pyruvate fermentation to lactate; (S)-lactate from pyruvate: step 1/1.</text>
</comment>
<evidence type="ECO:0000256" key="4">
    <source>
        <dbReference type="ARBA" id="ARBA00023002"/>
    </source>
</evidence>
<evidence type="ECO:0000313" key="12">
    <source>
        <dbReference type="EMBL" id="GGB33905.1"/>
    </source>
</evidence>
<dbReference type="SUPFAM" id="SSF56327">
    <property type="entry name" value="LDH C-terminal domain-like"/>
    <property type="match status" value="1"/>
</dbReference>
<feature type="binding site" evidence="7">
    <location>
        <position position="16"/>
    </location>
    <ligand>
        <name>NAD(+)</name>
        <dbReference type="ChEBI" id="CHEBI:57540"/>
    </ligand>
</feature>
<dbReference type="GO" id="GO:0006096">
    <property type="term" value="P:glycolytic process"/>
    <property type="evidence" value="ECO:0007669"/>
    <property type="project" value="UniProtKB-UniRule"/>
</dbReference>
<dbReference type="Gene3D" id="3.40.50.720">
    <property type="entry name" value="NAD(P)-binding Rossmann-like Domain"/>
    <property type="match status" value="1"/>
</dbReference>
<comment type="catalytic activity">
    <reaction evidence="6 7">
        <text>(S)-lactate + NAD(+) = pyruvate + NADH + H(+)</text>
        <dbReference type="Rhea" id="RHEA:23444"/>
        <dbReference type="ChEBI" id="CHEBI:15361"/>
        <dbReference type="ChEBI" id="CHEBI:15378"/>
        <dbReference type="ChEBI" id="CHEBI:16651"/>
        <dbReference type="ChEBI" id="CHEBI:57540"/>
        <dbReference type="ChEBI" id="CHEBI:57945"/>
        <dbReference type="EC" id="1.1.1.27"/>
    </reaction>
</comment>
<feature type="binding site" evidence="7">
    <location>
        <begin position="82"/>
        <end position="83"/>
    </location>
    <ligand>
        <name>NAD(+)</name>
        <dbReference type="ChEBI" id="CHEBI:57540"/>
    </ligand>
</feature>
<comment type="activity regulation">
    <text evidence="7">Allosterically activated by fructose 1,6-bisphosphate (FBP).</text>
</comment>
<evidence type="ECO:0000313" key="13">
    <source>
        <dbReference type="Proteomes" id="UP000621454"/>
    </source>
</evidence>
<comment type="function">
    <text evidence="7">Catalyzes the conversion of lactate to pyruvate.</text>
</comment>
<reference evidence="12" key="1">
    <citation type="journal article" date="2014" name="Int. J. Syst. Evol. Microbiol.">
        <title>Complete genome sequence of Corynebacterium casei LMG S-19264T (=DSM 44701T), isolated from a smear-ripened cheese.</title>
        <authorList>
            <consortium name="US DOE Joint Genome Institute (JGI-PGF)"/>
            <person name="Walter F."/>
            <person name="Albersmeier A."/>
            <person name="Kalinowski J."/>
            <person name="Ruckert C."/>
        </authorList>
    </citation>
    <scope>NUCLEOTIDE SEQUENCE</scope>
    <source>
        <strain evidence="12">CGMCC 1.12827</strain>
    </source>
</reference>
<evidence type="ECO:0000259" key="11">
    <source>
        <dbReference type="Pfam" id="PF02866"/>
    </source>
</evidence>
<evidence type="ECO:0000259" key="10">
    <source>
        <dbReference type="Pfam" id="PF00056"/>
    </source>
</evidence>
<keyword evidence="7" id="KW-0021">Allosteric enzyme</keyword>
<dbReference type="GO" id="GO:0005737">
    <property type="term" value="C:cytoplasm"/>
    <property type="evidence" value="ECO:0007669"/>
    <property type="project" value="UniProtKB-SubCell"/>
</dbReference>
<dbReference type="EMBL" id="BMGC01000014">
    <property type="protein sequence ID" value="GGB33905.1"/>
    <property type="molecule type" value="Genomic_DNA"/>
</dbReference>
<dbReference type="PANTHER" id="PTHR43128">
    <property type="entry name" value="L-2-HYDROXYCARBOXYLATE DEHYDROGENASE (NAD(P)(+))"/>
    <property type="match status" value="1"/>
</dbReference>
<dbReference type="GO" id="GO:0006089">
    <property type="term" value="P:lactate metabolic process"/>
    <property type="evidence" value="ECO:0007669"/>
    <property type="project" value="TreeGrafter"/>
</dbReference>
<feature type="binding site" evidence="7">
    <location>
        <position position="91"/>
    </location>
    <ligand>
        <name>substrate</name>
    </ligand>
</feature>
<dbReference type="SUPFAM" id="SSF51735">
    <property type="entry name" value="NAD(P)-binding Rossmann-fold domains"/>
    <property type="match status" value="1"/>
</dbReference>
<evidence type="ECO:0000256" key="8">
    <source>
        <dbReference type="PIRSR" id="PIRSR000102-1"/>
    </source>
</evidence>
<evidence type="ECO:0000256" key="3">
    <source>
        <dbReference type="ARBA" id="ARBA00012967"/>
    </source>
</evidence>
<protein>
    <recommendedName>
        <fullName evidence="3 7">L-lactate dehydrogenase</fullName>
        <shortName evidence="7">L-LDH</shortName>
        <ecNumber evidence="3 7">1.1.1.27</ecNumber>
    </recommendedName>
</protein>
<feature type="binding site" evidence="7">
    <location>
        <position position="146"/>
    </location>
    <ligand>
        <name>NAD(+)</name>
        <dbReference type="ChEBI" id="CHEBI:57540"/>
    </ligand>
</feature>
<keyword evidence="7" id="KW-0597">Phosphoprotein</keyword>
<proteinExistence type="inferred from homology"/>
<dbReference type="InterPro" id="IPR036291">
    <property type="entry name" value="NAD(P)-bd_dom_sf"/>
</dbReference>
<dbReference type="InterPro" id="IPR018177">
    <property type="entry name" value="L-lactate_DH_AS"/>
</dbReference>
<dbReference type="PANTHER" id="PTHR43128:SF16">
    <property type="entry name" value="L-LACTATE DEHYDROGENASE"/>
    <property type="match status" value="1"/>
</dbReference>
<comment type="subcellular location">
    <subcellularLocation>
        <location evidence="7">Cytoplasm</location>
    </subcellularLocation>
</comment>
<evidence type="ECO:0000256" key="1">
    <source>
        <dbReference type="ARBA" id="ARBA00004843"/>
    </source>
</evidence>
<keyword evidence="4 7" id="KW-0560">Oxidoreductase</keyword>
<dbReference type="Proteomes" id="UP000621454">
    <property type="component" value="Unassembled WGS sequence"/>
</dbReference>
<dbReference type="PROSITE" id="PS00064">
    <property type="entry name" value="L_LDH"/>
    <property type="match status" value="1"/>
</dbReference>
<feature type="modified residue" description="Phosphotyrosine" evidence="7">
    <location>
        <position position="225"/>
    </location>
</feature>
<dbReference type="GO" id="GO:0004459">
    <property type="term" value="F:L-lactate dehydrogenase (NAD+) activity"/>
    <property type="evidence" value="ECO:0007669"/>
    <property type="project" value="UniProtKB-UniRule"/>
</dbReference>
<dbReference type="InterPro" id="IPR022383">
    <property type="entry name" value="Lactate/malate_DH_C"/>
</dbReference>
<accession>A0A916WUK4</accession>
<evidence type="ECO:0000256" key="9">
    <source>
        <dbReference type="PIRSR" id="PIRSR000102-3"/>
    </source>
</evidence>
<dbReference type="PIRSF" id="PIRSF000102">
    <property type="entry name" value="Lac_mal_DH"/>
    <property type="match status" value="1"/>
</dbReference>
<dbReference type="PRINTS" id="PR00086">
    <property type="entry name" value="LLDHDRGNASE"/>
</dbReference>
<dbReference type="InterPro" id="IPR001236">
    <property type="entry name" value="Lactate/malate_DH_N"/>
</dbReference>
<dbReference type="HAMAP" id="MF_00488">
    <property type="entry name" value="Lactate_dehydrog"/>
    <property type="match status" value="1"/>
</dbReference>
<keyword evidence="5 7" id="KW-0520">NAD</keyword>
<feature type="binding site" evidence="7">
    <location>
        <position position="42"/>
    </location>
    <ligand>
        <name>NAD(+)</name>
        <dbReference type="ChEBI" id="CHEBI:57540"/>
    </ligand>
</feature>